<evidence type="ECO:0000256" key="1">
    <source>
        <dbReference type="ARBA" id="ARBA00011073"/>
    </source>
</evidence>
<evidence type="ECO:0000313" key="15">
    <source>
        <dbReference type="EMBL" id="PLW56320.1"/>
    </source>
</evidence>
<dbReference type="GO" id="GO:0006508">
    <property type="term" value="P:proteolysis"/>
    <property type="evidence" value="ECO:0007669"/>
    <property type="project" value="UniProtKB-KW"/>
</dbReference>
<evidence type="ECO:0000256" key="5">
    <source>
        <dbReference type="ARBA" id="ARBA00022729"/>
    </source>
</evidence>
<dbReference type="Pfam" id="PF02225">
    <property type="entry name" value="PA"/>
    <property type="match status" value="1"/>
</dbReference>
<reference evidence="15 16" key="1">
    <citation type="submission" date="2017-11" db="EMBL/GenBank/DDBJ databases">
        <title>De novo assembly and phasing of dikaryotic genomes from two isolates of Puccinia coronata f. sp. avenae, the causal agent of oat crown rust.</title>
        <authorList>
            <person name="Miller M.E."/>
            <person name="Zhang Y."/>
            <person name="Omidvar V."/>
            <person name="Sperschneider J."/>
            <person name="Schwessinger B."/>
            <person name="Raley C."/>
            <person name="Palmer J.M."/>
            <person name="Garnica D."/>
            <person name="Upadhyaya N."/>
            <person name="Rathjen J."/>
            <person name="Taylor J.M."/>
            <person name="Park R.F."/>
            <person name="Dodds P.N."/>
            <person name="Hirsch C.D."/>
            <person name="Kianian S.F."/>
            <person name="Figueroa M."/>
        </authorList>
    </citation>
    <scope>NUCLEOTIDE SEQUENCE [LARGE SCALE GENOMIC DNA]</scope>
    <source>
        <strain evidence="15">12NC29</strain>
    </source>
</reference>
<dbReference type="GO" id="GO:0005615">
    <property type="term" value="C:extracellular space"/>
    <property type="evidence" value="ECO:0007669"/>
    <property type="project" value="TreeGrafter"/>
</dbReference>
<dbReference type="Pfam" id="PF06280">
    <property type="entry name" value="fn3_5"/>
    <property type="match status" value="1"/>
</dbReference>
<dbReference type="EMBL" id="PGCJ01000022">
    <property type="protein sequence ID" value="PLW56320.1"/>
    <property type="molecule type" value="Genomic_DNA"/>
</dbReference>
<evidence type="ECO:0000256" key="11">
    <source>
        <dbReference type="SAM" id="MobiDB-lite"/>
    </source>
</evidence>
<comment type="caution">
    <text evidence="15">The sequence shown here is derived from an EMBL/GenBank/DDBJ whole genome shotgun (WGS) entry which is preliminary data.</text>
</comment>
<dbReference type="InterPro" id="IPR010435">
    <property type="entry name" value="C5a/SBT2-like_Fn3"/>
</dbReference>
<dbReference type="InterPro" id="IPR013783">
    <property type="entry name" value="Ig-like_fold"/>
</dbReference>
<keyword evidence="5" id="KW-0732">Signal</keyword>
<dbReference type="GO" id="GO:0004252">
    <property type="term" value="F:serine-type endopeptidase activity"/>
    <property type="evidence" value="ECO:0007669"/>
    <property type="project" value="UniProtKB-UniRule"/>
</dbReference>
<comment type="similarity">
    <text evidence="1 9 10">Belongs to the peptidase S8 family.</text>
</comment>
<dbReference type="InterPro" id="IPR015500">
    <property type="entry name" value="Peptidase_S8_subtilisin-rel"/>
</dbReference>
<feature type="domain" description="Peptidase S8/S53" evidence="12">
    <location>
        <begin position="162"/>
        <end position="589"/>
    </location>
</feature>
<evidence type="ECO:0000256" key="4">
    <source>
        <dbReference type="ARBA" id="ARBA00022670"/>
    </source>
</evidence>
<feature type="domain" description="PA" evidence="13">
    <location>
        <begin position="404"/>
        <end position="478"/>
    </location>
</feature>
<dbReference type="InterPro" id="IPR003137">
    <property type="entry name" value="PA_domain"/>
</dbReference>
<dbReference type="Proteomes" id="UP000235388">
    <property type="component" value="Unassembled WGS sequence"/>
</dbReference>
<feature type="region of interest" description="Disordered" evidence="11">
    <location>
        <begin position="669"/>
        <end position="694"/>
    </location>
</feature>
<feature type="active site" description="Charge relay system" evidence="8 9">
    <location>
        <position position="171"/>
    </location>
</feature>
<evidence type="ECO:0000259" key="14">
    <source>
        <dbReference type="Pfam" id="PF06280"/>
    </source>
</evidence>
<dbReference type="OrthoDB" id="3229693at2759"/>
<feature type="region of interest" description="Disordered" evidence="11">
    <location>
        <begin position="201"/>
        <end position="238"/>
    </location>
</feature>
<evidence type="ECO:0000256" key="7">
    <source>
        <dbReference type="ARBA" id="ARBA00022825"/>
    </source>
</evidence>
<dbReference type="Gene3D" id="2.60.40.10">
    <property type="entry name" value="Immunoglobulins"/>
    <property type="match status" value="1"/>
</dbReference>
<evidence type="ECO:0000313" key="16">
    <source>
        <dbReference type="Proteomes" id="UP000235388"/>
    </source>
</evidence>
<feature type="active site" description="Charge relay system" evidence="8 9">
    <location>
        <position position="554"/>
    </location>
</feature>
<organism evidence="15 16">
    <name type="scientific">Puccinia coronata f. sp. avenae</name>
    <dbReference type="NCBI Taxonomy" id="200324"/>
    <lineage>
        <taxon>Eukaryota</taxon>
        <taxon>Fungi</taxon>
        <taxon>Dikarya</taxon>
        <taxon>Basidiomycota</taxon>
        <taxon>Pucciniomycotina</taxon>
        <taxon>Pucciniomycetes</taxon>
        <taxon>Pucciniales</taxon>
        <taxon>Pucciniaceae</taxon>
        <taxon>Puccinia</taxon>
    </lineage>
</organism>
<evidence type="ECO:0008006" key="17">
    <source>
        <dbReference type="Google" id="ProtNLM"/>
    </source>
</evidence>
<proteinExistence type="inferred from homology"/>
<keyword evidence="2" id="KW-0134">Cell wall</keyword>
<evidence type="ECO:0000259" key="12">
    <source>
        <dbReference type="Pfam" id="PF00082"/>
    </source>
</evidence>
<dbReference type="InterPro" id="IPR050131">
    <property type="entry name" value="Peptidase_S8_subtilisin-like"/>
</dbReference>
<protein>
    <recommendedName>
        <fullName evidence="17">Peptidase S8/S53 domain-containing protein</fullName>
    </recommendedName>
</protein>
<dbReference type="InterPro" id="IPR036852">
    <property type="entry name" value="Peptidase_S8/S53_dom_sf"/>
</dbReference>
<dbReference type="PANTHER" id="PTHR43806">
    <property type="entry name" value="PEPTIDASE S8"/>
    <property type="match status" value="1"/>
</dbReference>
<dbReference type="PROSITE" id="PS51892">
    <property type="entry name" value="SUBTILASE"/>
    <property type="match status" value="1"/>
</dbReference>
<dbReference type="GO" id="GO:0016020">
    <property type="term" value="C:membrane"/>
    <property type="evidence" value="ECO:0007669"/>
    <property type="project" value="InterPro"/>
</dbReference>
<dbReference type="Gene3D" id="3.50.30.30">
    <property type="match status" value="1"/>
</dbReference>
<keyword evidence="3" id="KW-0964">Secreted</keyword>
<dbReference type="InterPro" id="IPR023827">
    <property type="entry name" value="Peptidase_S8_Asp-AS"/>
</dbReference>
<feature type="compositionally biased region" description="Polar residues" evidence="11">
    <location>
        <begin position="679"/>
        <end position="694"/>
    </location>
</feature>
<evidence type="ECO:0000256" key="10">
    <source>
        <dbReference type="RuleBase" id="RU003355"/>
    </source>
</evidence>
<keyword evidence="6 9" id="KW-0378">Hydrolase</keyword>
<keyword evidence="16" id="KW-1185">Reference proteome</keyword>
<dbReference type="InterPro" id="IPR046450">
    <property type="entry name" value="PA_dom_sf"/>
</dbReference>
<dbReference type="PROSITE" id="PS00136">
    <property type="entry name" value="SUBTILASE_ASP"/>
    <property type="match status" value="1"/>
</dbReference>
<dbReference type="InterPro" id="IPR023828">
    <property type="entry name" value="Peptidase_S8_Ser-AS"/>
</dbReference>
<accession>A0A2N5W2A3</accession>
<evidence type="ECO:0000256" key="9">
    <source>
        <dbReference type="PROSITE-ProRule" id="PRU01240"/>
    </source>
</evidence>
<evidence type="ECO:0000256" key="6">
    <source>
        <dbReference type="ARBA" id="ARBA00022801"/>
    </source>
</evidence>
<feature type="domain" description="C5a peptidase/Subtilisin-like protease SBT2-like Fn3-like" evidence="14">
    <location>
        <begin position="630"/>
        <end position="743"/>
    </location>
</feature>
<dbReference type="Pfam" id="PF00082">
    <property type="entry name" value="Peptidase_S8"/>
    <property type="match status" value="1"/>
</dbReference>
<dbReference type="PANTHER" id="PTHR43806:SF66">
    <property type="entry name" value="SERIN ENDOPEPTIDASE"/>
    <property type="match status" value="1"/>
</dbReference>
<dbReference type="PRINTS" id="PR00723">
    <property type="entry name" value="SUBTILISIN"/>
</dbReference>
<name>A0A2N5W2A3_9BASI</name>
<feature type="active site" description="Charge relay system" evidence="8 9">
    <location>
        <position position="239"/>
    </location>
</feature>
<dbReference type="SUPFAM" id="SSF52743">
    <property type="entry name" value="Subtilisin-like"/>
    <property type="match status" value="1"/>
</dbReference>
<dbReference type="PROSITE" id="PS00138">
    <property type="entry name" value="SUBTILASE_SER"/>
    <property type="match status" value="1"/>
</dbReference>
<sequence length="934" mass="101429">MTSIAYVAVLSPPLDMLPLPWFACLITTLAITDLTQAYKGQNATSFLPTRYLVSLNRNETSSLEDFKSHLDSKGIQYKILHDMTEIVPDVFFGCSLKLADEGDLQHLESSVHVEEISQVQSISRASVFDERTIDTPIQSTPSLYPPQVQTRINELHEMGVYGQGVKVALIDDGIDCSHPALGNGFGPGFKIGFGKNLALDESQGDEDERGDSTTPHGTRKAKQRKTDDSPCTQCPRASHGTHAAGIVAASDVGYGFMGVAPNVTLGMYNIYACDDEDFLVSDKIIAGMLHAYKDGADIISISIGGYGGWGQGEEQLAVLNKLVQNKGSIIVVAAANDGAEGLFHGSRPASATNAISVGSVEAQAVIAPLFKASTGKELMMYRTSTFNLSGEYPIYLTANSTDDPKDACDELPKHTPNLTDYIVLLRQGTCQFFIKVHNVAAKGAKHIIFYMNSTSVLPLPDEESNVSIAAISMEDGQYIFNQAKRDPTGFKISFPSTKHLYVNSPDGGFPSSYSQYGPSFDFDSPQPAVAGVGGNVVSTFPMNDGGYASHSGTSMATPQIAGVAALILSARGKNFNGITMRSRLATTTKVLNRVKSSTSIDSAIHQGGGLIDAFCAVWTNTTVSTPSLVLNDTVSFRGEQEFTIFNNGTRMVNYILTHRPAVTLQTFSPQTKYGRPDLNPSSSNQSATAQISPQKFSIKPGSSQVVRVNFSPPEKLDPHWLAVYSGFIVMTSDAECESHNLPYYGVLGSLKEQLIFDRGPNHNQTANYPYLTYEAGISSSKNGTNSSHAAAQDVQSPLTTTFVWDLNKHNKTVIHFGTLFGSPFIRADVLPGTAVLSQVTNNQDFHKSFRGTDLIGLIPNSEYSSKRPRTGLEDIFTWVWNAAVVTYENKEPRFLPDGSYKVLLRALRITGRNETEADWDYWVSPEIKLKNSKG</sequence>
<evidence type="ECO:0000256" key="8">
    <source>
        <dbReference type="PIRSR" id="PIRSR615500-1"/>
    </source>
</evidence>
<gene>
    <name evidence="15" type="ORF">PCANC_04037</name>
</gene>
<evidence type="ECO:0000259" key="13">
    <source>
        <dbReference type="Pfam" id="PF02225"/>
    </source>
</evidence>
<dbReference type="SUPFAM" id="SSF52025">
    <property type="entry name" value="PA domain"/>
    <property type="match status" value="1"/>
</dbReference>
<evidence type="ECO:0000256" key="3">
    <source>
        <dbReference type="ARBA" id="ARBA00022525"/>
    </source>
</evidence>
<dbReference type="InterPro" id="IPR000209">
    <property type="entry name" value="Peptidase_S8/S53_dom"/>
</dbReference>
<keyword evidence="7 9" id="KW-0720">Serine protease</keyword>
<evidence type="ECO:0000256" key="2">
    <source>
        <dbReference type="ARBA" id="ARBA00022512"/>
    </source>
</evidence>
<keyword evidence="4 9" id="KW-0645">Protease</keyword>
<dbReference type="Gene3D" id="3.40.50.200">
    <property type="entry name" value="Peptidase S8/S53 domain"/>
    <property type="match status" value="2"/>
</dbReference>
<dbReference type="AlphaFoldDB" id="A0A2N5W2A3"/>
<dbReference type="STRING" id="200324.A0A2N5W2A3"/>